<feature type="transmembrane region" description="Helical" evidence="1">
    <location>
        <begin position="32"/>
        <end position="52"/>
    </location>
</feature>
<protein>
    <submittedName>
        <fullName evidence="2">Uncharacterized protein</fullName>
    </submittedName>
</protein>
<name>A0A8J3DZC8_9RHOB</name>
<dbReference type="Proteomes" id="UP000602745">
    <property type="component" value="Unassembled WGS sequence"/>
</dbReference>
<keyword evidence="3" id="KW-1185">Reference proteome</keyword>
<evidence type="ECO:0000256" key="1">
    <source>
        <dbReference type="SAM" id="Phobius"/>
    </source>
</evidence>
<keyword evidence="1" id="KW-1133">Transmembrane helix</keyword>
<dbReference type="AlphaFoldDB" id="A0A8J3DZC8"/>
<dbReference type="EMBL" id="BMCP01000004">
    <property type="protein sequence ID" value="GGE51218.1"/>
    <property type="molecule type" value="Genomic_DNA"/>
</dbReference>
<keyword evidence="1" id="KW-0812">Transmembrane</keyword>
<dbReference type="RefSeq" id="WP_188410649.1">
    <property type="nucleotide sequence ID" value="NZ_BMCP01000004.1"/>
</dbReference>
<organism evidence="2 3">
    <name type="scientific">Agaricicola taiwanensis</name>
    <dbReference type="NCBI Taxonomy" id="591372"/>
    <lineage>
        <taxon>Bacteria</taxon>
        <taxon>Pseudomonadati</taxon>
        <taxon>Pseudomonadota</taxon>
        <taxon>Alphaproteobacteria</taxon>
        <taxon>Rhodobacterales</taxon>
        <taxon>Paracoccaceae</taxon>
        <taxon>Agaricicola</taxon>
    </lineage>
</organism>
<gene>
    <name evidence="2" type="ORF">GCM10007276_30350</name>
</gene>
<keyword evidence="1" id="KW-0472">Membrane</keyword>
<reference evidence="2" key="2">
    <citation type="submission" date="2020-09" db="EMBL/GenBank/DDBJ databases">
        <authorList>
            <person name="Sun Q."/>
            <person name="Sedlacek I."/>
        </authorList>
    </citation>
    <scope>NUCLEOTIDE SEQUENCE</scope>
    <source>
        <strain evidence="2">CCM 7684</strain>
    </source>
</reference>
<proteinExistence type="predicted"/>
<reference evidence="2" key="1">
    <citation type="journal article" date="2014" name="Int. J. Syst. Evol. Microbiol.">
        <title>Complete genome sequence of Corynebacterium casei LMG S-19264T (=DSM 44701T), isolated from a smear-ripened cheese.</title>
        <authorList>
            <consortium name="US DOE Joint Genome Institute (JGI-PGF)"/>
            <person name="Walter F."/>
            <person name="Albersmeier A."/>
            <person name="Kalinowski J."/>
            <person name="Ruckert C."/>
        </authorList>
    </citation>
    <scope>NUCLEOTIDE SEQUENCE</scope>
    <source>
        <strain evidence="2">CCM 7684</strain>
    </source>
</reference>
<feature type="transmembrane region" description="Helical" evidence="1">
    <location>
        <begin position="58"/>
        <end position="79"/>
    </location>
</feature>
<sequence>MTERARKAAAGAGFGAWERSLRVNEHLDKDGLLNGAMLLFLAPWVFLAMGFFMPQPMWSKILCIAVGLTFLCFGIVLFWNACLTWRSGHALIHLSMAAPCWNARRG</sequence>
<evidence type="ECO:0000313" key="3">
    <source>
        <dbReference type="Proteomes" id="UP000602745"/>
    </source>
</evidence>
<accession>A0A8J3DZC8</accession>
<comment type="caution">
    <text evidence="2">The sequence shown here is derived from an EMBL/GenBank/DDBJ whole genome shotgun (WGS) entry which is preliminary data.</text>
</comment>
<evidence type="ECO:0000313" key="2">
    <source>
        <dbReference type="EMBL" id="GGE51218.1"/>
    </source>
</evidence>